<evidence type="ECO:0000256" key="4">
    <source>
        <dbReference type="SAM" id="MobiDB-lite"/>
    </source>
</evidence>
<feature type="region of interest" description="Disordered" evidence="4">
    <location>
        <begin position="486"/>
        <end position="567"/>
    </location>
</feature>
<keyword evidence="2" id="KW-1171">Viral genome ejection through host cell envelope</keyword>
<reference evidence="5 6" key="1">
    <citation type="submission" date="2013-01" db="EMBL/GenBank/DDBJ databases">
        <title>Large myovirus of Bacillus.</title>
        <authorList>
            <person name="Klumpp J."/>
            <person name="Beyer W."/>
            <person name="Loessner M.J."/>
        </authorList>
    </citation>
    <scope>NUCLEOTIDE SEQUENCE [LARGE SCALE GENOMIC DNA]</scope>
</reference>
<feature type="compositionally biased region" description="Basic and acidic residues" evidence="4">
    <location>
        <begin position="500"/>
        <end position="511"/>
    </location>
</feature>
<evidence type="ECO:0000313" key="5">
    <source>
        <dbReference type="EMBL" id="ADH03158.1"/>
    </source>
</evidence>
<dbReference type="RefSeq" id="YP_004957027.1">
    <property type="nucleotide sequence ID" value="NC_016563.1"/>
</dbReference>
<dbReference type="KEGG" id="vg:11536871"/>
<dbReference type="InterPro" id="IPR006944">
    <property type="entry name" value="Phage/GTA_portal"/>
</dbReference>
<dbReference type="Pfam" id="PF04860">
    <property type="entry name" value="Phage_portal"/>
    <property type="match status" value="1"/>
</dbReference>
<dbReference type="EMBL" id="HM144387">
    <property type="protein sequence ID" value="ADH03158.1"/>
    <property type="molecule type" value="Genomic_DNA"/>
</dbReference>
<organism evidence="5 6">
    <name type="scientific">Bacillus phage W.Ph</name>
    <dbReference type="NCBI Taxonomy" id="764595"/>
    <lineage>
        <taxon>Viruses</taxon>
        <taxon>Duplodnaviria</taxon>
        <taxon>Heunggongvirae</taxon>
        <taxon>Uroviricota</taxon>
        <taxon>Caudoviricetes</taxon>
        <taxon>Herelleviridae</taxon>
        <taxon>Bastillevirinae</taxon>
        <taxon>Wphvirus</taxon>
        <taxon>Wphvirus WPh</taxon>
    </lineage>
</organism>
<accession>G9B1B3</accession>
<feature type="compositionally biased region" description="Basic and acidic residues" evidence="4">
    <location>
        <begin position="550"/>
        <end position="567"/>
    </location>
</feature>
<protein>
    <submittedName>
        <fullName evidence="5">Gp12</fullName>
    </submittedName>
</protein>
<evidence type="ECO:0000256" key="3">
    <source>
        <dbReference type="ARBA" id="ARBA00023219"/>
    </source>
</evidence>
<feature type="region of interest" description="Disordered" evidence="4">
    <location>
        <begin position="374"/>
        <end position="394"/>
    </location>
</feature>
<sequence>MNPFKWFRKKKPTTLSKMDILNPEDMGEFSVMINGLEQEVVSKSGDKKDIGRTKGYEEPVLASLSVNPDYKEAPSRDGDYRLLETLKLWSRKNIIVNAIINTRVNQVSMFCTPSRYSTKGVGYEVRLKDPLKTPSKAEEAKIKEIETFLEYTGVNNGDLTRDTFRTFIKKITRDRLIYDKINFELIYNKDKQLARFAARDASTIYTAVDSHGRAPKGKDAYKYVQIIDSQKVASFKANEMAWEVHNPRTDITVGRYGYSELEICLQHLQYHENTELFNARYFAQGGTTRGLLHIKTGQEQSRSALQSFRREWQSMFSGVNGAWKIPVVSAEDVNFINMTQSSKDMEFERWLNYLINVMCSIFAIDPSEINFPNRGGATGSSGSTLNETSAKEKNRISRDKGLEPLLKFIEDTINKYLIKQFGDEYLFQFVGGDAATEKEALELLELRTQVGLTFNEARAILGYGPIEGGDVINSPYHVQSKGQIMQEKMIEQQQQAESESGDKTDDKEMSEMKQQGMNGKSDAVNGNLGKPKQDGQVKGVKSGTAMKQGGKSENKETVNEDAKRGKK</sequence>
<dbReference type="OrthoDB" id="4451at10239"/>
<name>G9B1B3_9CAUD</name>
<keyword evidence="2" id="KW-1160">Virus entry into host cell</keyword>
<feature type="compositionally biased region" description="Low complexity" evidence="4">
    <location>
        <begin position="486"/>
        <end position="495"/>
    </location>
</feature>
<evidence type="ECO:0000256" key="1">
    <source>
        <dbReference type="ARBA" id="ARBA00022950"/>
    </source>
</evidence>
<evidence type="ECO:0000256" key="2">
    <source>
        <dbReference type="ARBA" id="ARBA00023009"/>
    </source>
</evidence>
<dbReference type="GeneID" id="11536871"/>
<keyword evidence="1" id="KW-0118">Viral capsid assembly</keyword>
<dbReference type="Proteomes" id="UP000005445">
    <property type="component" value="Segment"/>
</dbReference>
<keyword evidence="3" id="KW-0231">Viral genome packaging</keyword>
<keyword evidence="6" id="KW-1185">Reference proteome</keyword>
<evidence type="ECO:0000313" key="6">
    <source>
        <dbReference type="Proteomes" id="UP000005445"/>
    </source>
</evidence>
<keyword evidence="2" id="KW-1162">Viral penetration into host cytoplasm</keyword>
<keyword evidence="1" id="KW-1188">Viral release from host cell</keyword>
<proteinExistence type="predicted"/>